<dbReference type="Proteomes" id="UP001141259">
    <property type="component" value="Unassembled WGS sequence"/>
</dbReference>
<accession>A0A9X2VR13</accession>
<name>A0A9X2VR13_9PSEU</name>
<evidence type="ECO:0000313" key="2">
    <source>
        <dbReference type="EMBL" id="MCS7481255.1"/>
    </source>
</evidence>
<proteinExistence type="predicted"/>
<feature type="transmembrane region" description="Helical" evidence="1">
    <location>
        <begin position="86"/>
        <end position="105"/>
    </location>
</feature>
<protein>
    <submittedName>
        <fullName evidence="2">Uncharacterized protein</fullName>
    </submittedName>
</protein>
<dbReference type="AlphaFoldDB" id="A0A9X2VR13"/>
<evidence type="ECO:0000256" key="1">
    <source>
        <dbReference type="SAM" id="Phobius"/>
    </source>
</evidence>
<gene>
    <name evidence="2" type="ORF">NZH93_30735</name>
</gene>
<keyword evidence="1" id="KW-0812">Transmembrane</keyword>
<keyword evidence="1" id="KW-1133">Transmembrane helix</keyword>
<organism evidence="2 3">
    <name type="scientific">Umezawaea endophytica</name>
    <dbReference type="NCBI Taxonomy" id="1654476"/>
    <lineage>
        <taxon>Bacteria</taxon>
        <taxon>Bacillati</taxon>
        <taxon>Actinomycetota</taxon>
        <taxon>Actinomycetes</taxon>
        <taxon>Pseudonocardiales</taxon>
        <taxon>Pseudonocardiaceae</taxon>
        <taxon>Umezawaea</taxon>
    </lineage>
</organism>
<feature type="transmembrane region" description="Helical" evidence="1">
    <location>
        <begin position="40"/>
        <end position="65"/>
    </location>
</feature>
<reference evidence="2" key="1">
    <citation type="submission" date="2022-08" db="EMBL/GenBank/DDBJ databases">
        <authorList>
            <person name="Tistechok S."/>
            <person name="Samborskyy M."/>
            <person name="Roman I."/>
        </authorList>
    </citation>
    <scope>NUCLEOTIDE SEQUENCE</scope>
    <source>
        <strain evidence="2">DSM 103496</strain>
    </source>
</reference>
<keyword evidence="3" id="KW-1185">Reference proteome</keyword>
<evidence type="ECO:0000313" key="3">
    <source>
        <dbReference type="Proteomes" id="UP001141259"/>
    </source>
</evidence>
<feature type="transmembrane region" description="Helical" evidence="1">
    <location>
        <begin position="7"/>
        <end position="28"/>
    </location>
</feature>
<comment type="caution">
    <text evidence="2">The sequence shown here is derived from an EMBL/GenBank/DDBJ whole genome shotgun (WGS) entry which is preliminary data.</text>
</comment>
<keyword evidence="1" id="KW-0472">Membrane</keyword>
<dbReference type="EMBL" id="JANYMP010000017">
    <property type="protein sequence ID" value="MCS7481255.1"/>
    <property type="molecule type" value="Genomic_DNA"/>
</dbReference>
<feature type="transmembrane region" description="Helical" evidence="1">
    <location>
        <begin position="111"/>
        <end position="134"/>
    </location>
</feature>
<sequence>MAFEEKRAWMMGLVTVIAYAVYVVVILGRWDGGPIVDVPYVAPVLWTIGGAILATVVLHTAIATFSPDDADMKDQRDREISRFGEHSGRSLVVVGGMGAFAMALLDVDQFWIANALYLAFALSAVAECVAKVAAYRKGFWPW</sequence>
<dbReference type="RefSeq" id="WP_259626744.1">
    <property type="nucleotide sequence ID" value="NZ_JANYMP010000017.1"/>
</dbReference>